<protein>
    <recommendedName>
        <fullName evidence="3">Head-to-tail adaptor</fullName>
    </recommendedName>
</protein>
<proteinExistence type="predicted"/>
<evidence type="ECO:0000313" key="2">
    <source>
        <dbReference type="Proteomes" id="UP000180043"/>
    </source>
</evidence>
<gene>
    <name evidence="1" type="ORF">BKG82_23165</name>
</gene>
<name>A0A1S1LL91_MYCCH</name>
<accession>A0A1S1LL91</accession>
<dbReference type="RefSeq" id="WP_070947715.1">
    <property type="nucleotide sequence ID" value="NZ_MLIQ01000023.1"/>
</dbReference>
<evidence type="ECO:0000313" key="1">
    <source>
        <dbReference type="EMBL" id="OHU51500.1"/>
    </source>
</evidence>
<sequence length="190" mass="20225">MLASSADVAAALGLDDENELTASQQARVEGLLERVSRVFQREAGRTFTAGSVTVRALTVEGRVHLPDPPTGTSVTVTDLCGETLEGVIEDDYVDITRNGCPVPTGVIVLVQYTRDTPPAAVVAAVAGIVARHLTIEPGSPEAISTDLTAGADYRQRLADWVSSTALLTDDELAEARSYRYPVPNVIIHRL</sequence>
<dbReference type="Proteomes" id="UP000180043">
    <property type="component" value="Unassembled WGS sequence"/>
</dbReference>
<dbReference type="EMBL" id="MLIQ01000023">
    <property type="protein sequence ID" value="OHU51500.1"/>
    <property type="molecule type" value="Genomic_DNA"/>
</dbReference>
<comment type="caution">
    <text evidence="1">The sequence shown here is derived from an EMBL/GenBank/DDBJ whole genome shotgun (WGS) entry which is preliminary data.</text>
</comment>
<organism evidence="1 2">
    <name type="scientific">Mycobacteroides chelonae</name>
    <name type="common">Mycobacterium chelonae</name>
    <dbReference type="NCBI Taxonomy" id="1774"/>
    <lineage>
        <taxon>Bacteria</taxon>
        <taxon>Bacillati</taxon>
        <taxon>Actinomycetota</taxon>
        <taxon>Actinomycetes</taxon>
        <taxon>Mycobacteriales</taxon>
        <taxon>Mycobacteriaceae</taxon>
        <taxon>Mycobacteroides</taxon>
    </lineage>
</organism>
<evidence type="ECO:0008006" key="3">
    <source>
        <dbReference type="Google" id="ProtNLM"/>
    </source>
</evidence>
<reference evidence="1 2" key="1">
    <citation type="submission" date="2016-10" db="EMBL/GenBank/DDBJ databases">
        <title>Evaluation of Human, Veterinary and Environmental Mycobacterium chelonae Isolates by Core Genome Phylogenomic Analysis, Targeted Gene Comparison, and Anti-microbial Susceptibility Patterns: A Tale of Mistaken Identities.</title>
        <authorList>
            <person name="Fogelson S.B."/>
            <person name="Camus A.C."/>
            <person name="Lorenz W."/>
            <person name="Vasireddy R."/>
            <person name="Vasireddy S."/>
            <person name="Smith T."/>
            <person name="Brown-Elliott B.A."/>
            <person name="Wallace R.J.Jr."/>
            <person name="Hasan N.A."/>
            <person name="Reischl U."/>
            <person name="Sanchez S."/>
        </authorList>
    </citation>
    <scope>NUCLEOTIDE SEQUENCE [LARGE SCALE GENOMIC DNA]</scope>
    <source>
        <strain evidence="1 2">15515</strain>
    </source>
</reference>
<dbReference type="AlphaFoldDB" id="A0A1S1LL91"/>